<dbReference type="AlphaFoldDB" id="A0A069RAF2"/>
<keyword evidence="6 8" id="KW-0413">Isomerase</keyword>
<feature type="binding site" evidence="8">
    <location>
        <position position="194"/>
    </location>
    <ligand>
        <name>substrate</name>
    </ligand>
</feature>
<evidence type="ECO:0000256" key="1">
    <source>
        <dbReference type="ARBA" id="ARBA00005196"/>
    </source>
</evidence>
<sequence>MVKFAKLHGAGNDFVAIDGVEDETWDYSELAEKACHRRFGVGADGLLVVKPSEKAECFMLYYNADGSRANMCGNGLRCFVKFVRDSGIVKTDRFQVETFAGVFDVEASTEGGKVKSVKVKMGGAVLAPEMIPVDYEGDRFIQQKIAVSGRTVEVSSILVGVPHTMVFVDDIDMEEVLTLGPEIEKHPVFPEGTNVNFVKAVDRENLVVYTWERGCGHTLACGTGICASAYVSNLIGICGESVSVESPGGRIYIEIKDGIIYMDGPAVKICEGILEV</sequence>
<feature type="binding site" evidence="8">
    <location>
        <begin position="73"/>
        <end position="74"/>
    </location>
    <ligand>
        <name>substrate</name>
    </ligand>
</feature>
<proteinExistence type="inferred from homology"/>
<dbReference type="GO" id="GO:0008837">
    <property type="term" value="F:diaminopimelate epimerase activity"/>
    <property type="evidence" value="ECO:0007669"/>
    <property type="project" value="UniProtKB-UniRule"/>
</dbReference>
<comment type="pathway">
    <text evidence="1 8">Amino-acid biosynthesis; L-lysine biosynthesis via DAP pathway; DL-2,6-diaminopimelate from LL-2,6-diaminopimelate: step 1/1.</text>
</comment>
<dbReference type="InterPro" id="IPR018510">
    <property type="entry name" value="DAP_epimerase_AS"/>
</dbReference>
<reference evidence="10 11" key="1">
    <citation type="submission" date="2014-03" db="EMBL/GenBank/DDBJ databases">
        <title>Genome sequence of Clostridium litorale W6, DSM 5388.</title>
        <authorList>
            <person name="Poehlein A."/>
            <person name="Jagirdar A."/>
            <person name="Khonsari B."/>
            <person name="Chibani C.M."/>
            <person name="Gutierrez Gutierrez D.A."/>
            <person name="Davydova E."/>
            <person name="Alghaithi H.S."/>
            <person name="Nair K.P."/>
            <person name="Dhamotharan K."/>
            <person name="Chandran L."/>
            <person name="G W."/>
            <person name="Daniel R."/>
        </authorList>
    </citation>
    <scope>NUCLEOTIDE SEQUENCE [LARGE SCALE GENOMIC DNA]</scope>
    <source>
        <strain evidence="10 11">W6</strain>
    </source>
</reference>
<dbReference type="GO" id="GO:0009089">
    <property type="term" value="P:lysine biosynthetic process via diaminopimelate"/>
    <property type="evidence" value="ECO:0007669"/>
    <property type="project" value="UniProtKB-UniRule"/>
</dbReference>
<dbReference type="SUPFAM" id="SSF54506">
    <property type="entry name" value="Diaminopimelate epimerase-like"/>
    <property type="match status" value="2"/>
</dbReference>
<feature type="binding site" evidence="8">
    <location>
        <begin position="212"/>
        <end position="213"/>
    </location>
    <ligand>
        <name>substrate</name>
    </ligand>
</feature>
<dbReference type="Proteomes" id="UP000027946">
    <property type="component" value="Unassembled WGS sequence"/>
</dbReference>
<evidence type="ECO:0000256" key="2">
    <source>
        <dbReference type="ARBA" id="ARBA00010219"/>
    </source>
</evidence>
<evidence type="ECO:0000256" key="5">
    <source>
        <dbReference type="ARBA" id="ARBA00023154"/>
    </source>
</evidence>
<feature type="active site" description="Proton acceptor" evidence="8">
    <location>
        <position position="221"/>
    </location>
</feature>
<keyword evidence="11" id="KW-1185">Reference proteome</keyword>
<dbReference type="UniPathway" id="UPA00034">
    <property type="reaction ID" value="UER00025"/>
</dbReference>
<dbReference type="GO" id="GO:0005829">
    <property type="term" value="C:cytosol"/>
    <property type="evidence" value="ECO:0007669"/>
    <property type="project" value="TreeGrafter"/>
</dbReference>
<organism evidence="10 11">
    <name type="scientific">Peptoclostridium litorale DSM 5388</name>
    <dbReference type="NCBI Taxonomy" id="1121324"/>
    <lineage>
        <taxon>Bacteria</taxon>
        <taxon>Bacillati</taxon>
        <taxon>Bacillota</taxon>
        <taxon>Clostridia</taxon>
        <taxon>Peptostreptococcales</taxon>
        <taxon>Peptoclostridiaceae</taxon>
        <taxon>Peptoclostridium</taxon>
    </lineage>
</organism>
<feature type="active site" evidence="9">
    <location>
        <position position="72"/>
    </location>
</feature>
<dbReference type="PANTHER" id="PTHR31689:SF0">
    <property type="entry name" value="DIAMINOPIMELATE EPIMERASE"/>
    <property type="match status" value="1"/>
</dbReference>
<feature type="site" description="Could be important to modulate the pK values of the two catalytic cysteine residues" evidence="8">
    <location>
        <position position="212"/>
    </location>
</feature>
<feature type="active site" description="Proton donor" evidence="8">
    <location>
        <position position="72"/>
    </location>
</feature>
<dbReference type="NCBIfam" id="TIGR00652">
    <property type="entry name" value="DapF"/>
    <property type="match status" value="1"/>
</dbReference>
<dbReference type="eggNOG" id="COG0253">
    <property type="taxonomic scope" value="Bacteria"/>
</dbReference>
<dbReference type="STRING" id="1121324.CLIT_23c02930"/>
<evidence type="ECO:0000256" key="3">
    <source>
        <dbReference type="ARBA" id="ARBA00013080"/>
    </source>
</evidence>
<keyword evidence="8" id="KW-0963">Cytoplasm</keyword>
<feature type="binding site" evidence="8">
    <location>
        <begin position="222"/>
        <end position="223"/>
    </location>
    <ligand>
        <name>substrate</name>
    </ligand>
</feature>
<protein>
    <recommendedName>
        <fullName evidence="3 8">Diaminopimelate epimerase</fullName>
        <shortName evidence="8">DAP epimerase</shortName>
        <ecNumber evidence="3 8">5.1.1.7</ecNumber>
    </recommendedName>
    <alternativeName>
        <fullName evidence="8">PLP-independent amino acid racemase</fullName>
    </alternativeName>
</protein>
<dbReference type="EMBL" id="JJMM01000026">
    <property type="protein sequence ID" value="KDR94021.1"/>
    <property type="molecule type" value="Genomic_DNA"/>
</dbReference>
<comment type="subcellular location">
    <subcellularLocation>
        <location evidence="8">Cytoplasm</location>
    </subcellularLocation>
</comment>
<dbReference type="EC" id="5.1.1.7" evidence="3 8"/>
<evidence type="ECO:0000313" key="11">
    <source>
        <dbReference type="Proteomes" id="UP000027946"/>
    </source>
</evidence>
<dbReference type="PROSITE" id="PS01326">
    <property type="entry name" value="DAP_EPIMERASE"/>
    <property type="match status" value="1"/>
</dbReference>
<evidence type="ECO:0000256" key="9">
    <source>
        <dbReference type="PROSITE-ProRule" id="PRU10125"/>
    </source>
</evidence>
<dbReference type="InterPro" id="IPR001653">
    <property type="entry name" value="DAP_epimerase_DapF"/>
</dbReference>
<dbReference type="Gene3D" id="3.10.310.10">
    <property type="entry name" value="Diaminopimelate Epimerase, Chain A, domain 1"/>
    <property type="match status" value="2"/>
</dbReference>
<evidence type="ECO:0000313" key="10">
    <source>
        <dbReference type="EMBL" id="KDR94021.1"/>
    </source>
</evidence>
<name>A0A069RAF2_PEPLI</name>
<gene>
    <name evidence="8 10" type="primary">dapF</name>
    <name evidence="10" type="ORF">CLIT_23c02930</name>
</gene>
<comment type="caution">
    <text evidence="10">The sequence shown here is derived from an EMBL/GenBank/DDBJ whole genome shotgun (WGS) entry which is preliminary data.</text>
</comment>
<dbReference type="RefSeq" id="WP_330391218.1">
    <property type="nucleotide sequence ID" value="NZ_FSRH01000003.1"/>
</dbReference>
<evidence type="ECO:0000256" key="4">
    <source>
        <dbReference type="ARBA" id="ARBA00022605"/>
    </source>
</evidence>
<feature type="site" description="Could be important to modulate the pK values of the two catalytic cysteine residues" evidence="8">
    <location>
        <position position="163"/>
    </location>
</feature>
<dbReference type="Pfam" id="PF01678">
    <property type="entry name" value="DAP_epimerase"/>
    <property type="match status" value="2"/>
</dbReference>
<evidence type="ECO:0000256" key="7">
    <source>
        <dbReference type="ARBA" id="ARBA00051712"/>
    </source>
</evidence>
<keyword evidence="5 8" id="KW-0457">Lysine biosynthesis</keyword>
<evidence type="ECO:0000256" key="8">
    <source>
        <dbReference type="HAMAP-Rule" id="MF_00197"/>
    </source>
</evidence>
<comment type="caution">
    <text evidence="8">Lacks conserved residue(s) required for the propagation of feature annotation.</text>
</comment>
<evidence type="ECO:0000256" key="6">
    <source>
        <dbReference type="ARBA" id="ARBA00023235"/>
    </source>
</evidence>
<accession>A0A069RAF2</accession>
<feature type="binding site" evidence="8">
    <location>
        <position position="63"/>
    </location>
    <ligand>
        <name>substrate</name>
    </ligand>
</feature>
<comment type="catalytic activity">
    <reaction evidence="7 8">
        <text>(2S,6S)-2,6-diaminopimelate = meso-2,6-diaminopimelate</text>
        <dbReference type="Rhea" id="RHEA:15393"/>
        <dbReference type="ChEBI" id="CHEBI:57609"/>
        <dbReference type="ChEBI" id="CHEBI:57791"/>
        <dbReference type="EC" id="5.1.1.7"/>
    </reaction>
</comment>
<comment type="subunit">
    <text evidence="8">Homodimer.</text>
</comment>
<comment type="similarity">
    <text evidence="2 8">Belongs to the diaminopimelate epimerase family.</text>
</comment>
<dbReference type="HAMAP" id="MF_00197">
    <property type="entry name" value="DAP_epimerase"/>
    <property type="match status" value="1"/>
</dbReference>
<comment type="function">
    <text evidence="8">Catalyzes the stereoinversion of LL-2,6-diaminopimelate (L,L-DAP) to meso-diaminopimelate (meso-DAP), a precursor of L-lysine and an essential component of the bacterial peptidoglycan.</text>
</comment>
<keyword evidence="4 8" id="KW-0028">Amino-acid biosynthesis</keyword>
<dbReference type="PANTHER" id="PTHR31689">
    <property type="entry name" value="DIAMINOPIMELATE EPIMERASE, CHLOROPLASTIC"/>
    <property type="match status" value="1"/>
</dbReference>
<feature type="binding site" evidence="8">
    <location>
        <position position="12"/>
    </location>
    <ligand>
        <name>substrate</name>
    </ligand>
</feature>